<comment type="caution">
    <text evidence="1">The sequence shown here is derived from an EMBL/GenBank/DDBJ whole genome shotgun (WGS) entry which is preliminary data.</text>
</comment>
<keyword evidence="2" id="KW-1185">Reference proteome</keyword>
<sequence>MCSFNHPNNQRLIALLLKELHNETNCQMLISTHSRHFFEAIKENA</sequence>
<gene>
    <name evidence="1" type="ORF">Pse7429DRAFT_4314</name>
</gene>
<dbReference type="Proteomes" id="UP000011201">
    <property type="component" value="Unassembled WGS sequence"/>
</dbReference>
<name>L8MRR4_9CYAN</name>
<proteinExistence type="predicted"/>
<reference evidence="1 2" key="1">
    <citation type="journal article" date="2013" name="Proc. Natl. Acad. Sci. U.S.A.">
        <title>Improving the coverage of the cyanobacterial phylum using diversity-driven genome sequencing.</title>
        <authorList>
            <person name="Shih P.M."/>
            <person name="Wu D."/>
            <person name="Latifi A."/>
            <person name="Axen S.D."/>
            <person name="Fewer D.P."/>
            <person name="Talla E."/>
            <person name="Calteau A."/>
            <person name="Cai F."/>
            <person name="Tandeau de Marsac N."/>
            <person name="Rippka R."/>
            <person name="Herdman M."/>
            <person name="Sivonen K."/>
            <person name="Coursin T."/>
            <person name="Laurent T."/>
            <person name="Goodwin L."/>
            <person name="Nolan M."/>
            <person name="Davenport K.W."/>
            <person name="Han C.S."/>
            <person name="Rubin E.M."/>
            <person name="Eisen J.A."/>
            <person name="Woyke T."/>
            <person name="Gugger M."/>
            <person name="Kerfeld C.A."/>
        </authorList>
    </citation>
    <scope>NUCLEOTIDE SEQUENCE [LARGE SCALE GENOMIC DNA]</scope>
    <source>
        <strain evidence="1 2">PCC 7429</strain>
    </source>
</reference>
<evidence type="ECO:0000313" key="1">
    <source>
        <dbReference type="EMBL" id="ELS30602.1"/>
    </source>
</evidence>
<feature type="non-terminal residue" evidence="1">
    <location>
        <position position="45"/>
    </location>
</feature>
<accession>L8MRR4</accession>
<organism evidence="1 2">
    <name type="scientific">Pseudanabaena biceps PCC 7429</name>
    <dbReference type="NCBI Taxonomy" id="927668"/>
    <lineage>
        <taxon>Bacteria</taxon>
        <taxon>Bacillati</taxon>
        <taxon>Cyanobacteriota</taxon>
        <taxon>Cyanophyceae</taxon>
        <taxon>Pseudanabaenales</taxon>
        <taxon>Pseudanabaenaceae</taxon>
        <taxon>Pseudanabaena</taxon>
    </lineage>
</organism>
<evidence type="ECO:0000313" key="2">
    <source>
        <dbReference type="Proteomes" id="UP000011201"/>
    </source>
</evidence>
<dbReference type="EMBL" id="ALWB01000285">
    <property type="protein sequence ID" value="ELS30602.1"/>
    <property type="molecule type" value="Genomic_DNA"/>
</dbReference>
<protein>
    <submittedName>
        <fullName evidence="1">Uncharacterized protein</fullName>
    </submittedName>
</protein>
<dbReference type="AlphaFoldDB" id="L8MRR4"/>